<evidence type="ECO:0000259" key="2">
    <source>
        <dbReference type="Pfam" id="PF20148"/>
    </source>
</evidence>
<dbReference type="Pfam" id="PF05593">
    <property type="entry name" value="RHS_repeat"/>
    <property type="match status" value="3"/>
</dbReference>
<name>A0A9J6PS98_9GAMM</name>
<comment type="caution">
    <text evidence="4">The sequence shown here is derived from an EMBL/GenBank/DDBJ whole genome shotgun (WGS) entry which is preliminary data.</text>
</comment>
<evidence type="ECO:0000313" key="4">
    <source>
        <dbReference type="EMBL" id="MCU5777604.1"/>
    </source>
</evidence>
<keyword evidence="5" id="KW-1185">Reference proteome</keyword>
<gene>
    <name evidence="4" type="ORF">N5923_08880</name>
</gene>
<dbReference type="Proteomes" id="UP001064262">
    <property type="component" value="Unassembled WGS sequence"/>
</dbReference>
<feature type="domain" description="Teneurin-like YD-shell" evidence="3">
    <location>
        <begin position="865"/>
        <end position="1303"/>
    </location>
</feature>
<evidence type="ECO:0000313" key="5">
    <source>
        <dbReference type="Proteomes" id="UP001064262"/>
    </source>
</evidence>
<reference evidence="4" key="1">
    <citation type="submission" date="2022-09" db="EMBL/GenBank/DDBJ databases">
        <title>Winslowiella arboricola sp. nov., isolated from bleeding cankers on broadleaf hosts.</title>
        <authorList>
            <person name="Brady C."/>
            <person name="Kaur S."/>
            <person name="Crampton B."/>
            <person name="Maddock D."/>
            <person name="Arnold D."/>
            <person name="Denman S."/>
        </authorList>
    </citation>
    <scope>NUCLEOTIDE SEQUENCE</scope>
    <source>
        <strain evidence="4">BAC 15a-03b</strain>
    </source>
</reference>
<dbReference type="Pfam" id="PF20148">
    <property type="entry name" value="DUF6531"/>
    <property type="match status" value="1"/>
</dbReference>
<dbReference type="InterPro" id="IPR056823">
    <property type="entry name" value="TEN-like_YD-shell"/>
</dbReference>
<accession>A0A9J6PS98</accession>
<dbReference type="InterPro" id="IPR031325">
    <property type="entry name" value="RHS_repeat"/>
</dbReference>
<dbReference type="Gene3D" id="2.60.200.60">
    <property type="match status" value="1"/>
</dbReference>
<dbReference type="PANTHER" id="PTHR32305">
    <property type="match status" value="1"/>
</dbReference>
<dbReference type="InterPro" id="IPR008727">
    <property type="entry name" value="PAAR_motif"/>
</dbReference>
<dbReference type="Pfam" id="PF25023">
    <property type="entry name" value="TEN_YD-shell"/>
    <property type="match status" value="1"/>
</dbReference>
<dbReference type="RefSeq" id="WP_267141157.1">
    <property type="nucleotide sequence ID" value="NZ_JAODIL010000053.1"/>
</dbReference>
<organism evidence="4 5">
    <name type="scientific">Winslowiella arboricola</name>
    <dbReference type="NCBI Taxonomy" id="2978220"/>
    <lineage>
        <taxon>Bacteria</taxon>
        <taxon>Pseudomonadati</taxon>
        <taxon>Pseudomonadota</taxon>
        <taxon>Gammaproteobacteria</taxon>
        <taxon>Enterobacterales</taxon>
        <taxon>Erwiniaceae</taxon>
        <taxon>Winslowiella</taxon>
    </lineage>
</organism>
<dbReference type="PRINTS" id="PR00394">
    <property type="entry name" value="RHSPROTEIN"/>
</dbReference>
<dbReference type="CDD" id="cd14742">
    <property type="entry name" value="PAAR_RHS"/>
    <property type="match status" value="1"/>
</dbReference>
<dbReference type="EMBL" id="JAODIM010000039">
    <property type="protein sequence ID" value="MCU5777604.1"/>
    <property type="molecule type" value="Genomic_DNA"/>
</dbReference>
<protein>
    <submittedName>
        <fullName evidence="4">DUF6531 domain-containing protein</fullName>
    </submittedName>
</protein>
<dbReference type="InterPro" id="IPR022385">
    <property type="entry name" value="Rhs_assc_core"/>
</dbReference>
<proteinExistence type="predicted"/>
<dbReference type="Gene3D" id="2.180.10.10">
    <property type="entry name" value="RHS repeat-associated core"/>
    <property type="match status" value="3"/>
</dbReference>
<evidence type="ECO:0000256" key="1">
    <source>
        <dbReference type="ARBA" id="ARBA00022737"/>
    </source>
</evidence>
<keyword evidence="1" id="KW-0677">Repeat</keyword>
<dbReference type="InterPro" id="IPR050708">
    <property type="entry name" value="T6SS_VgrG/RHS"/>
</dbReference>
<dbReference type="NCBIfam" id="TIGR03696">
    <property type="entry name" value="Rhs_assc_core"/>
    <property type="match status" value="1"/>
</dbReference>
<dbReference type="Pfam" id="PF05488">
    <property type="entry name" value="PAAR_motif"/>
    <property type="match status" value="1"/>
</dbReference>
<feature type="domain" description="DUF6531" evidence="2">
    <location>
        <begin position="293"/>
        <end position="367"/>
    </location>
</feature>
<evidence type="ECO:0000259" key="3">
    <source>
        <dbReference type="Pfam" id="PF25023"/>
    </source>
</evidence>
<sequence length="1455" mass="160105">MSDNNAARQGDEIIHSSIFADITSLVVEGAAYAMLGSLVAATATVAAPLLGASAAAVGVAAIGSSCLLSGIVGGVLANVAGITDDISAVASGVGDMIFPPSPAGVIISGSDNVLTNTLPAARAAGMLTPAGTPAPEPQEPHSFADYGGMLLAAAGQFGSEMWQPTVGSAAEGTSPLEQDKVACEKHSGPQYLAEGSKTVFINGQPAVRAKDLTTCEAKISDKVSPDVIIGGETLRVRDIKSGKMAGLSVAMIALSLIRGRPGKIIKNMPCALAMAGGGMLADMAVNAVFATLNPVHAATGVKVLNDGNELDFSLPGRFPLRWQRSYNSLTSRSGLFGTGWATVFDSYLKLEEGQVVWFDDTGRELSFTLPPPDQSLYSLSEGIIVRRNENGDVAIADDDGAMWRLFRANRGNPQQLHLASLSDEYGNVLELSRDEQGRLVRIHDEPLAIDVTLHYEDPRFPARPTAASQFDGDTHWPLMSWAYDARGQLSSVTDASGVVLREYRYNDEGLMSWHRLAGGLESEYRWQKFDHWRVVENRTSTGDACRMDYDLNAGLTTVTQQDGLVRKHFWNAQGQITRFIDERGESWLYEWDDNELLTRRVDPLGHAMTFSYDDSGNRVQETDADGNAAATTWLAHRALPAVVTGADGAATRYYYDEHHGLARIVDALGQTTLLLRDEYGLVTEEIDAAGNSRRMEYNDAGQVIRATDCSGRTTRYRYHALGWLTAEINPEGEETRYQYDAAGRPQHLTRAEGWEERLSWNARGLPQIHEAADGKRSEFRYDAAGRLIATRNPLGEEVRRSWDSRGRLTALDNENGETYRFRWGADSLLLEEAGLDGVATRYEYDACGRTVARTFAAGHSEAITHTFAYSAAGQLLARTTPEGRTEYGYHAGGQLSRLSLHPQLGENSWSREAEQELRFEYDALGHITGEQGGQGSLAWQYDALGNTTSLALPDGRQLKSLYYGSGHLLSIALDSLPVSDFSRDELHREVSRTQGLLTTRREYDRLGRMQRRDVFSGNTQRPAPRRWSSRLDYDYRNNLIRDERDDNPFSHSRWQYDDAGRLLSQDGSLPNQEQWRWDAAGNPLERNAGQAIRHNRVTQLNGIRWRYDVHGRTVEKDNGQMRWHYRYDGEHRLTEVLSEPRDRNKARSLVSFAYDPLGRRISKTVSQQLQGKPTGKSVTTRFVWEGFRLLQEIHGDVPLTYVYSDTNSYEPLARIDGVQDPEIYWFHCQVNGMPERLTDAGGKLRWEGQNSAWGKLLRETTLQGPGFAQNLRMQGQYLDRETGLHYNLFRYYDPDCARFTQSDPVGVAGGLNLYEYAPNALNWIDPLGLTRRCKPDSAENAADRALQGGKRSGAAAEIKAGGKVYTGVSGDAVPHNRDVTGALMGTPAKERAPWHGGCAEIVCLDKALNEGVNVKGASVKAVNIGISGAGHNTPKPLCPSCQSVLKFFGVAIKDE</sequence>
<dbReference type="PANTHER" id="PTHR32305:SF15">
    <property type="entry name" value="PROTEIN RHSA-RELATED"/>
    <property type="match status" value="1"/>
</dbReference>
<dbReference type="InterPro" id="IPR045351">
    <property type="entry name" value="DUF6531"/>
</dbReference>
<dbReference type="NCBIfam" id="TIGR01643">
    <property type="entry name" value="YD_repeat_2x"/>
    <property type="match status" value="11"/>
</dbReference>
<dbReference type="InterPro" id="IPR006530">
    <property type="entry name" value="YD"/>
</dbReference>